<feature type="compositionally biased region" description="Pro residues" evidence="10">
    <location>
        <begin position="299"/>
        <end position="316"/>
    </location>
</feature>
<feature type="compositionally biased region" description="Basic residues" evidence="10">
    <location>
        <begin position="510"/>
        <end position="519"/>
    </location>
</feature>
<reference evidence="17" key="1">
    <citation type="journal article" date="2021" name="Evol. Appl.">
        <title>The genome of the Pyrenean desman and the effects of bottlenecks and inbreeding on the genomic landscape of an endangered species.</title>
        <authorList>
            <person name="Escoda L."/>
            <person name="Castresana J."/>
        </authorList>
    </citation>
    <scope>NUCLEOTIDE SEQUENCE</scope>
    <source>
        <strain evidence="17">IBE-C5619</strain>
    </source>
</reference>
<feature type="transmembrane region" description="Helical" evidence="11">
    <location>
        <begin position="2793"/>
        <end position="2814"/>
    </location>
</feature>
<keyword evidence="18" id="KW-1185">Reference proteome</keyword>
<feature type="transmembrane region" description="Helical" evidence="11">
    <location>
        <begin position="2467"/>
        <end position="2485"/>
    </location>
</feature>
<feature type="domain" description="Piezo TM1-24" evidence="15">
    <location>
        <begin position="1119"/>
        <end position="1309"/>
    </location>
</feature>
<evidence type="ECO:0000256" key="6">
    <source>
        <dbReference type="ARBA" id="ARBA00022989"/>
    </source>
</evidence>
<feature type="region of interest" description="Disordered" evidence="10">
    <location>
        <begin position="2129"/>
        <end position="2169"/>
    </location>
</feature>
<dbReference type="InterPro" id="IPR027272">
    <property type="entry name" value="Piezo"/>
</dbReference>
<dbReference type="Pfam" id="PF24871">
    <property type="entry name" value="Piezo_TM1-24"/>
    <property type="match status" value="2"/>
</dbReference>
<feature type="transmembrane region" description="Helical" evidence="11">
    <location>
        <begin position="742"/>
        <end position="763"/>
    </location>
</feature>
<dbReference type="InterPro" id="IPR031334">
    <property type="entry name" value="Piezo_cap_dom"/>
</dbReference>
<feature type="transmembrane region" description="Helical" evidence="11">
    <location>
        <begin position="1002"/>
        <end position="1018"/>
    </location>
</feature>
<keyword evidence="7" id="KW-0406">Ion transport</keyword>
<feature type="region of interest" description="Disordered" evidence="10">
    <location>
        <begin position="886"/>
        <end position="906"/>
    </location>
</feature>
<feature type="transmembrane region" description="Helical" evidence="11">
    <location>
        <begin position="2427"/>
        <end position="2455"/>
    </location>
</feature>
<accession>A0A8J5ZPF3</accession>
<dbReference type="GO" id="GO:0005886">
    <property type="term" value="C:plasma membrane"/>
    <property type="evidence" value="ECO:0007669"/>
    <property type="project" value="UniProtKB-SubCell"/>
</dbReference>
<evidence type="ECO:0000256" key="8">
    <source>
        <dbReference type="ARBA" id="ARBA00023136"/>
    </source>
</evidence>
<dbReference type="EMBL" id="JAGFMF010012068">
    <property type="protein sequence ID" value="KAG8508166.1"/>
    <property type="molecule type" value="Genomic_DNA"/>
</dbReference>
<feature type="region of interest" description="Disordered" evidence="10">
    <location>
        <begin position="2228"/>
        <end position="2247"/>
    </location>
</feature>
<dbReference type="Pfam" id="PF23188">
    <property type="entry name" value="THU_Piezo1"/>
    <property type="match status" value="1"/>
</dbReference>
<comment type="subcellular location">
    <subcellularLocation>
        <location evidence="1">Cell membrane</location>
        <topology evidence="1">Multi-pass membrane protein</topology>
    </subcellularLocation>
</comment>
<evidence type="ECO:0000259" key="16">
    <source>
        <dbReference type="Pfam" id="PF24874"/>
    </source>
</evidence>
<feature type="domain" description="Piezo TM25-28" evidence="13">
    <location>
        <begin position="1916"/>
        <end position="2231"/>
    </location>
</feature>
<dbReference type="InterPro" id="IPR056770">
    <property type="entry name" value="Piezo_THU9_anchor"/>
</dbReference>
<feature type="transmembrane region" description="Helical" evidence="11">
    <location>
        <begin position="2935"/>
        <end position="2959"/>
    </location>
</feature>
<feature type="region of interest" description="Disordered" evidence="10">
    <location>
        <begin position="2660"/>
        <end position="2680"/>
    </location>
</feature>
<feature type="transmembrane region" description="Helical" evidence="11">
    <location>
        <begin position="1181"/>
        <end position="1198"/>
    </location>
</feature>
<feature type="transmembrane region" description="Helical" evidence="11">
    <location>
        <begin position="862"/>
        <end position="879"/>
    </location>
</feature>
<evidence type="ECO:0000256" key="9">
    <source>
        <dbReference type="ARBA" id="ARBA00023303"/>
    </source>
</evidence>
<feature type="transmembrane region" description="Helical" evidence="11">
    <location>
        <begin position="573"/>
        <end position="593"/>
    </location>
</feature>
<feature type="domain" description="Piezo THU9 and anchor" evidence="16">
    <location>
        <begin position="2720"/>
        <end position="2957"/>
    </location>
</feature>
<feature type="transmembrane region" description="Helical" evidence="11">
    <location>
        <begin position="1606"/>
        <end position="1623"/>
    </location>
</feature>
<evidence type="ECO:0000256" key="5">
    <source>
        <dbReference type="ARBA" id="ARBA00022692"/>
    </source>
</evidence>
<dbReference type="PANTHER" id="PTHR47049:SF5">
    <property type="entry name" value="PIEZO-TYPE MECHANOSENSITIVE ION CHANNEL COMPONENT"/>
    <property type="match status" value="1"/>
</dbReference>
<feature type="domain" description="Piezo non-specific cation channel cap" evidence="12">
    <location>
        <begin position="2994"/>
        <end position="3282"/>
    </location>
</feature>
<evidence type="ECO:0000256" key="11">
    <source>
        <dbReference type="SAM" id="Phobius"/>
    </source>
</evidence>
<keyword evidence="8 11" id="KW-0472">Membrane</keyword>
<dbReference type="GO" id="GO:0008381">
    <property type="term" value="F:mechanosensitive monoatomic ion channel activity"/>
    <property type="evidence" value="ECO:0007669"/>
    <property type="project" value="InterPro"/>
</dbReference>
<feature type="region of interest" description="Disordered" evidence="10">
    <location>
        <begin position="2321"/>
        <end position="2375"/>
    </location>
</feature>
<feature type="region of interest" description="Disordered" evidence="10">
    <location>
        <begin position="1737"/>
        <end position="1773"/>
    </location>
</feature>
<feature type="transmembrane region" description="Helical" evidence="11">
    <location>
        <begin position="1553"/>
        <end position="1572"/>
    </location>
</feature>
<dbReference type="Proteomes" id="UP000700334">
    <property type="component" value="Unassembled WGS sequence"/>
</dbReference>
<feature type="transmembrane region" description="Helical" evidence="11">
    <location>
        <begin position="1204"/>
        <end position="1223"/>
    </location>
</feature>
<feature type="transmembrane region" description="Helical" evidence="11">
    <location>
        <begin position="614"/>
        <end position="632"/>
    </location>
</feature>
<feature type="transmembrane region" description="Helical" evidence="11">
    <location>
        <begin position="1993"/>
        <end position="2014"/>
    </location>
</feature>
<evidence type="ECO:0000256" key="3">
    <source>
        <dbReference type="ARBA" id="ARBA00022448"/>
    </source>
</evidence>
<keyword evidence="6 11" id="KW-1133">Transmembrane helix</keyword>
<feature type="region of interest" description="Disordered" evidence="10">
    <location>
        <begin position="114"/>
        <end position="148"/>
    </location>
</feature>
<evidence type="ECO:0000259" key="15">
    <source>
        <dbReference type="Pfam" id="PF24871"/>
    </source>
</evidence>
<dbReference type="Pfam" id="PF12166">
    <property type="entry name" value="Piezo_cap"/>
    <property type="match status" value="1"/>
</dbReference>
<feature type="compositionally biased region" description="Basic and acidic residues" evidence="10">
    <location>
        <begin position="2228"/>
        <end position="2238"/>
    </location>
</feature>
<feature type="transmembrane region" description="Helical" evidence="11">
    <location>
        <begin position="795"/>
        <end position="818"/>
    </location>
</feature>
<comment type="similarity">
    <text evidence="2">Belongs to the PIEZO (TC 1.A.75) family.</text>
</comment>
<feature type="domain" description="Piezo transmembrane helical unit" evidence="14">
    <location>
        <begin position="2423"/>
        <end position="2545"/>
    </location>
</feature>
<feature type="transmembrane region" description="Helical" evidence="11">
    <location>
        <begin position="673"/>
        <end position="694"/>
    </location>
</feature>
<evidence type="ECO:0000313" key="17">
    <source>
        <dbReference type="EMBL" id="KAG8508166.1"/>
    </source>
</evidence>
<feature type="transmembrane region" description="Helical" evidence="11">
    <location>
        <begin position="1230"/>
        <end position="1249"/>
    </location>
</feature>
<evidence type="ECO:0000259" key="13">
    <source>
        <dbReference type="Pfam" id="PF15917"/>
    </source>
</evidence>
<dbReference type="Pfam" id="PF24874">
    <property type="entry name" value="Piezo_THU9_anchor"/>
    <property type="match status" value="1"/>
</dbReference>
<evidence type="ECO:0000256" key="1">
    <source>
        <dbReference type="ARBA" id="ARBA00004651"/>
    </source>
</evidence>
<dbReference type="OrthoDB" id="303066at2759"/>
<dbReference type="InterPro" id="IPR056769">
    <property type="entry name" value="Piezo_TM1-24"/>
</dbReference>
<comment type="caution">
    <text evidence="17">The sequence shown here is derived from an EMBL/GenBank/DDBJ whole genome shotgun (WGS) entry which is preliminary data.</text>
</comment>
<organism evidence="17 18">
    <name type="scientific">Galemys pyrenaicus</name>
    <name type="common">Iberian desman</name>
    <name type="synonym">Pyrenean desman</name>
    <dbReference type="NCBI Taxonomy" id="202257"/>
    <lineage>
        <taxon>Eukaryota</taxon>
        <taxon>Metazoa</taxon>
        <taxon>Chordata</taxon>
        <taxon>Craniata</taxon>
        <taxon>Vertebrata</taxon>
        <taxon>Euteleostomi</taxon>
        <taxon>Mammalia</taxon>
        <taxon>Eutheria</taxon>
        <taxon>Laurasiatheria</taxon>
        <taxon>Eulipotyphla</taxon>
        <taxon>Talpidae</taxon>
        <taxon>Galemys</taxon>
    </lineage>
</organism>
<protein>
    <submittedName>
        <fullName evidence="17">Piezo-type mechanosensitive ion channel component 1</fullName>
    </submittedName>
</protein>
<dbReference type="InterPro" id="IPR056768">
    <property type="entry name" value="THU_Piezo"/>
</dbReference>
<name>A0A8J5ZPF3_GALPY</name>
<feature type="domain" description="Piezo TM1-24" evidence="15">
    <location>
        <begin position="575"/>
        <end position="1082"/>
    </location>
</feature>
<evidence type="ECO:0000256" key="4">
    <source>
        <dbReference type="ARBA" id="ARBA00022475"/>
    </source>
</evidence>
<feature type="transmembrane region" description="Helical" evidence="11">
    <location>
        <begin position="1578"/>
        <end position="1594"/>
    </location>
</feature>
<keyword evidence="9" id="KW-0407">Ion channel</keyword>
<proteinExistence type="inferred from homology"/>
<evidence type="ECO:0000256" key="10">
    <source>
        <dbReference type="SAM" id="MobiDB-lite"/>
    </source>
</evidence>
<evidence type="ECO:0000256" key="7">
    <source>
        <dbReference type="ARBA" id="ARBA00023065"/>
    </source>
</evidence>
<feature type="transmembrane region" description="Helical" evidence="11">
    <location>
        <begin position="2765"/>
        <end position="2784"/>
    </location>
</feature>
<sequence length="3284" mass="362935">MLGPPQCPQTPPHPWVPLLPPAWLLVPPARVYTRECRPVPSSSFPEQQEQLRRAVGRPQALRHREPARSASTWVGVVGADFPARGVGGAAGGTCRPVRARARRVQASALVAGSLSPHSHGHRRGALSTRLSHFTARPPGRPRRAPPGAAACRPSVVSCCQPLGPGHGLLLAMLGRAGKARAAVERVSGRAGRRGKRGGGHAGEGGGRAYKGPRAGGRCGEAAADRPSSASKNRAAALLGGAGLTRERARPAVGSGGPPTEVEAEEDAEAPAPADPPGSRPRRGTCGDPPSAPWRAGPGFPAPAPSAAPAELPPAGPAGPRGMEPHVLGAVLYWLLLPLALLAGQDQGWTLPLHVAQVGCPGGAASQQAWLSPYPWAQAGPNLPGPALVLGAWGAWGAAQRWAKAAPPWSGGLLLALGLGAAVPVCRAGVTRLGLEPAAQNSTRTCQQALAAARPVLGPCCPQPSLSLQVPWLWGWAQGLGAGCPWGPQTGQLPTLGPGCGGHGKASSRVPPRRTLTRRRPPRRAERVFTFLLQPKQGRGDAPQEVGGRWARSCARPLPRWLRRPSVAAGAACLFRFNALSLVYLLFLLLLPWLPGPSWRGLRAATLPAGAPGRLLRALLGCSLLFLAAHLAFQTCLRAWPRLDQLLGPDCGPWETLSRHVGITRLDLKDIPSAIRLVAPDLGVLVVSSVCLGLCGRLARRSRQAQELDDDEREADTQPLAGLRTGPAQAPKRRSRLAARFRVTAHWLLVAAGRSLAVVLLALAGIAHPSAFSSLYFLAFLALCTWWACHLPTSPLGFSALCVALGCFGAGHLLCLYCYQTAFAQSLLPPTSVWARAFGLKAFVAPTNCSSPHALALNTGHDWPVYVSPGLLLLLYYTLASLPKLRPRQPADQGKEETGEEEREVELTEVGQWLQDPPWAAADKEDGAAQAIGAASPGPGVESENCIVHDLSGHSPVRQRPVRPRPAGPREPSPLHSLGHLILNQSYVCALIAMMVWSITYHSWLTFVLLLGACVIWTARSRRQLAMLCSPCILLYGLALCGLRYVWAMDLQSELPATLGPVSLRQLGLEHTRYPCLDLGAMVSGRRACPCGVGSRGPGGAQGALLGAQLEPGRPSVTRPVQLLYTLTFWLLLRQFVKEKLLRGARPPVALTAVTVADTEPTGTRTLLRSLGALVTGLHAKYWIYVCAGMFIVVSFAGRLVVYKIVYMFLFLLCLTLFQVYYSLWRKLLRAFWWLVVAYTMLVLIAVYTFQFQDFPAYWRNLTGFTDEQLEDLGLEQFSVSELFSSILIPGFFLLACILQLHYFHQPFMRLTDLERVPPPRARWPHGAPRFLAGEPSPRHLPPAAAASKWGLVAERLLELAARFSAVRARVQVLVRRLLELHIFKLVALYTVWVALKEVSVMNLLLVVLWAFALPYPRFRPMASCLSTVWTCVIIVCKMLYQLKVVRPQEYSSNCTVPFPNSTNLQRVEMNQSLLYRGPVDPANWFGVRKGFPNLGYIRNHLQILLLLVFEAMVYRRQAHHRRQHQLSPLPAQAVCADGTRQQLDRDLLCCLKYFVNFFFYKFGLEICFLMAVNVIGQRMNFMVIFHGGWLVAILTRRHRAAIARLWPNYCLFLSLFLLYQYLLCLGVPPALCIGEGLPRGVPHSSPERLLGCCLWAQSGPSTASAGSTITQFLPLEAGAEYEGGSTEWEGARCQGSPQATPRVPTGKPGPPWGLTEAPHLLSQPCIWPRPQDCPATCPSGSSRLLPRPLGGSRGPSVAQGPSSGVEAGGQPLFHPALWPPGAAPGCPPCPPVGLRSALPLPGPGRSCCVRPTGPAAGGPDAEGQQAAGLAGPHLTRAPADYPWRWSRAIPMNSALIKWLYLPDFFRTPNSTNLISDFLLLLCASQQWHVFTAERTEEWQRMAGANTDRLELPRGEPNPVPNFIHCRSYLDMLKVAVFRYLFWLVLVVVFVTGATRISVFGLGYLLACFYLLLFGTALLQKDTRARLLLWDCLILYNVTVIVSKNMLSLLSCVFVEQMQSSFCWVIQLFSLVCTVKGYYDPKEMLGRDQDCLLPVEEAGVLWDSVCFLFLLLQRRVFLSYYFLHVRAELQATALQASRGFALYNAASLKSITLHRRAEERSLAQLKRQMERIRAKQEKHRQGQAGRDRTRDPDQEPGPGGPGGSSPPQRQWWRPWLDHATVIHSGDYYLFESDSEEEEAQPEDPRPSAQSAFQMAYQAWVTNAQTVLRQRREERTRQERAGQPPTGRGHVMQRVLSTVQFLWVLGQALLDGLTRWLHTFTRHHQATSDVLRAERYVLAQRLLRGEEVSGDVLDQLYGSQVEAREEPSISSSGLGTEEPLSSVTDTSSPLSTGYSTRSGSEEAVPGPALRGSRELPAGTRRTRTASELLLDRRLHIPELEEARRFSEGQSRPLRLLQAVYQCVAAHSELLCYFVIVLNHMVTASAVSLVLPVLVFLWAMLSVPRPSKRFWMTAIVFTEVAVVTKYLFQFGFFPWNSQAVLRRHENKPYFPPRILGLEKADGYIQFDLLQLMALFFHRSQLLCYGLWDHEEDPVTEERGRGSEEQGPADLAALLGPEAEAAEEPLEDPAAAGDPAEGSVQTEARPGSPEEPEAQSMTHTSLRFRRRESCTPGGQEETGRAPPDLQVILGGPQVTRLNQLLPAEAKEPEEVTAAGEKRHRRPQDRVRAAGQRLQRLCLSVAQGMYLPLRRFFHDILHTQYRAATDVYALMFLADVVDFIIIIFGFWAFGKHSAATDITSSLSDDQVPEAFLVMLLIQFSTMVVDRALYLRKTVLGKLAFQVVLVLAIHLWMFFILPAVTERMFSQNAVAQLWYFVKCIYFALSAYQIRCGYPTRILGNFLTKKYNHLNLFLFQGFRLVPFLVELRAVMDWVWTDTTLSLSNWMCVEDIYANIFIIKCSRETEKKYPQPKGQKKKKIVKYGMGGLIILFLVAIIWFPLLFMSLVRSVVGVVNQPVDVTVTLKLGGYEPLFTMSAQQPSIRPFTQEAYEELSRHFDPNPLAMQFISQYSPEDIVTAHIEGSSGALWRISPPSRAQMKRELYNGTADITLRFTWNFQRDLAKGGTVEYTNEKHTLDLAPNSTERRQLASLLEGTSDQSVVIPNLFPKYIRAPNGPEANPVKQLQPNEEADYLGVRIQLRRERVGTGAAGFLEWWVIELQDCQANCNLLPMVIFSDKVSPPSLGFLAGYGIMGLYVSIVLVIGKFVRGFFSEISHSIMFEELPCVDRILKLCQDIFLVRETRELELEEELYAKLIFLYRSPETMIKWTREKE</sequence>
<evidence type="ECO:0000313" key="18">
    <source>
        <dbReference type="Proteomes" id="UP000700334"/>
    </source>
</evidence>
<keyword evidence="4" id="KW-1003">Cell membrane</keyword>
<feature type="region of interest" description="Disordered" evidence="10">
    <location>
        <begin position="705"/>
        <end position="730"/>
    </location>
</feature>
<feature type="region of interest" description="Disordered" evidence="10">
    <location>
        <begin position="184"/>
        <end position="317"/>
    </location>
</feature>
<feature type="transmembrane region" description="Helical" evidence="11">
    <location>
        <begin position="1418"/>
        <end position="1440"/>
    </location>
</feature>
<gene>
    <name evidence="17" type="ORF">J0S82_010723</name>
</gene>
<feature type="compositionally biased region" description="Low complexity" evidence="10">
    <location>
        <begin position="2584"/>
        <end position="2594"/>
    </location>
</feature>
<feature type="transmembrane region" description="Helical" evidence="11">
    <location>
        <begin position="2722"/>
        <end position="2745"/>
    </location>
</feature>
<feature type="transmembrane region" description="Helical" evidence="11">
    <location>
        <begin position="1282"/>
        <end position="1303"/>
    </location>
</feature>
<feature type="region of interest" description="Disordered" evidence="10">
    <location>
        <begin position="1686"/>
        <end position="1714"/>
    </location>
</feature>
<feature type="region of interest" description="Disordered" evidence="10">
    <location>
        <begin position="2577"/>
        <end position="2642"/>
    </location>
</feature>
<feature type="transmembrane region" description="Helical" evidence="11">
    <location>
        <begin position="3195"/>
        <end position="3218"/>
    </location>
</feature>
<dbReference type="PANTHER" id="PTHR47049">
    <property type="entry name" value="PIEZO-TYPE MECHANOSENSITIVE ION CHANNEL HOMOLOG"/>
    <property type="match status" value="1"/>
</dbReference>
<feature type="transmembrane region" description="Helical" evidence="11">
    <location>
        <begin position="1931"/>
        <end position="1951"/>
    </location>
</feature>
<feature type="transmembrane region" description="Helical" evidence="11">
    <location>
        <begin position="1025"/>
        <end position="1046"/>
    </location>
</feature>
<feature type="transmembrane region" description="Helical" evidence="11">
    <location>
        <begin position="2826"/>
        <end position="2843"/>
    </location>
</feature>
<feature type="region of interest" description="Disordered" evidence="10">
    <location>
        <begin position="494"/>
        <end position="519"/>
    </location>
</feature>
<feature type="transmembrane region" description="Helical" evidence="11">
    <location>
        <begin position="1958"/>
        <end position="1978"/>
    </location>
</feature>
<keyword evidence="3" id="KW-0813">Transport</keyword>
<feature type="transmembrane region" description="Helical" evidence="11">
    <location>
        <begin position="769"/>
        <end position="788"/>
    </location>
</feature>
<feature type="transmembrane region" description="Helical" evidence="11">
    <location>
        <begin position="1385"/>
        <end position="1412"/>
    </location>
</feature>
<evidence type="ECO:0000259" key="12">
    <source>
        <dbReference type="Pfam" id="PF12166"/>
    </source>
</evidence>
<dbReference type="Pfam" id="PF15917">
    <property type="entry name" value="Piezo_TM25-28"/>
    <property type="match status" value="1"/>
</dbReference>
<feature type="compositionally biased region" description="Polar residues" evidence="10">
    <location>
        <begin position="2326"/>
        <end position="2356"/>
    </location>
</feature>
<dbReference type="InterPro" id="IPR031805">
    <property type="entry name" value="Piezo_TM25-28"/>
</dbReference>
<keyword evidence="5 11" id="KW-0812">Transmembrane</keyword>
<evidence type="ECO:0000259" key="14">
    <source>
        <dbReference type="Pfam" id="PF23188"/>
    </source>
</evidence>
<evidence type="ECO:0000256" key="2">
    <source>
        <dbReference type="ARBA" id="ARBA00007821"/>
    </source>
</evidence>
<feature type="compositionally biased region" description="Gly residues" evidence="10">
    <location>
        <begin position="199"/>
        <end position="218"/>
    </location>
</feature>